<dbReference type="GO" id="GO:0005737">
    <property type="term" value="C:cytoplasm"/>
    <property type="evidence" value="ECO:0007669"/>
    <property type="project" value="TreeGrafter"/>
</dbReference>
<gene>
    <name evidence="8" type="ORF">AFUS01_LOCUS21115</name>
</gene>
<evidence type="ECO:0000313" key="9">
    <source>
        <dbReference type="Proteomes" id="UP000708208"/>
    </source>
</evidence>
<evidence type="ECO:0000256" key="7">
    <source>
        <dbReference type="ARBA" id="ARBA00023180"/>
    </source>
</evidence>
<dbReference type="Pfam" id="PF01130">
    <property type="entry name" value="CD36"/>
    <property type="match status" value="1"/>
</dbReference>
<comment type="caution">
    <text evidence="8">The sequence shown here is derived from an EMBL/GenBank/DDBJ whole genome shotgun (WGS) entry which is preliminary data.</text>
</comment>
<dbReference type="AlphaFoldDB" id="A0A8J2KVU5"/>
<name>A0A8J2KVU5_9HEXA</name>
<evidence type="ECO:0000256" key="2">
    <source>
        <dbReference type="ARBA" id="ARBA00010532"/>
    </source>
</evidence>
<dbReference type="EMBL" id="CAJVCH010234674">
    <property type="protein sequence ID" value="CAG7732611.1"/>
    <property type="molecule type" value="Genomic_DNA"/>
</dbReference>
<keyword evidence="9" id="KW-1185">Reference proteome</keyword>
<sequence>SGLRGSSDFGQVVSWNGEHELSFWTNKSVSGDKQYCSRLNGSDGGGITPPFLTKESTVGFFYTHLCRSMVLNYNKEISYQGIPGWQFTLPENIFDSPRKNPDNQCFCKDPGGDLESQCLDGIYRAFVCYRDAPLVISKPHFLDGDQQLIDGVEGLHPSRDNHDSLYEVEPISGMFLRASIKFQLVAELQHLAGVSSLGDLPHVFVPTIWIEQLSYLDQENVDFIKYELVIPLRIAAWLQWIFISLSVIMQFVQLNGII</sequence>
<dbReference type="Proteomes" id="UP000708208">
    <property type="component" value="Unassembled WGS sequence"/>
</dbReference>
<evidence type="ECO:0008006" key="10">
    <source>
        <dbReference type="Google" id="ProtNLM"/>
    </source>
</evidence>
<keyword evidence="3" id="KW-1003">Cell membrane</keyword>
<proteinExistence type="inferred from homology"/>
<dbReference type="GO" id="GO:0005886">
    <property type="term" value="C:plasma membrane"/>
    <property type="evidence" value="ECO:0007669"/>
    <property type="project" value="UniProtKB-SubCell"/>
</dbReference>
<accession>A0A8J2KVU5</accession>
<protein>
    <recommendedName>
        <fullName evidence="10">Scavenger receptor class B member 1</fullName>
    </recommendedName>
</protein>
<keyword evidence="6" id="KW-0472">Membrane</keyword>
<feature type="non-terminal residue" evidence="8">
    <location>
        <position position="258"/>
    </location>
</feature>
<keyword evidence="4" id="KW-0812">Transmembrane</keyword>
<evidence type="ECO:0000256" key="6">
    <source>
        <dbReference type="ARBA" id="ARBA00023136"/>
    </source>
</evidence>
<dbReference type="PANTHER" id="PTHR11923">
    <property type="entry name" value="SCAVENGER RECEPTOR CLASS B TYPE-1 SR-B1"/>
    <property type="match status" value="1"/>
</dbReference>
<dbReference type="OrthoDB" id="195015at2759"/>
<keyword evidence="7" id="KW-0325">Glycoprotein</keyword>
<evidence type="ECO:0000256" key="1">
    <source>
        <dbReference type="ARBA" id="ARBA00004236"/>
    </source>
</evidence>
<keyword evidence="5" id="KW-1133">Transmembrane helix</keyword>
<reference evidence="8" key="1">
    <citation type="submission" date="2021-06" db="EMBL/GenBank/DDBJ databases">
        <authorList>
            <person name="Hodson N. C."/>
            <person name="Mongue J. A."/>
            <person name="Jaron S. K."/>
        </authorList>
    </citation>
    <scope>NUCLEOTIDE SEQUENCE</scope>
</reference>
<organism evidence="8 9">
    <name type="scientific">Allacma fusca</name>
    <dbReference type="NCBI Taxonomy" id="39272"/>
    <lineage>
        <taxon>Eukaryota</taxon>
        <taxon>Metazoa</taxon>
        <taxon>Ecdysozoa</taxon>
        <taxon>Arthropoda</taxon>
        <taxon>Hexapoda</taxon>
        <taxon>Collembola</taxon>
        <taxon>Symphypleona</taxon>
        <taxon>Sminthuridae</taxon>
        <taxon>Allacma</taxon>
    </lineage>
</organism>
<comment type="similarity">
    <text evidence="2">Belongs to the CD36 family.</text>
</comment>
<evidence type="ECO:0000256" key="5">
    <source>
        <dbReference type="ARBA" id="ARBA00022989"/>
    </source>
</evidence>
<evidence type="ECO:0000256" key="4">
    <source>
        <dbReference type="ARBA" id="ARBA00022692"/>
    </source>
</evidence>
<comment type="subcellular location">
    <subcellularLocation>
        <location evidence="1">Cell membrane</location>
    </subcellularLocation>
</comment>
<evidence type="ECO:0000313" key="8">
    <source>
        <dbReference type="EMBL" id="CAG7732611.1"/>
    </source>
</evidence>
<dbReference type="InterPro" id="IPR002159">
    <property type="entry name" value="CD36_fam"/>
</dbReference>
<dbReference type="GO" id="GO:0005044">
    <property type="term" value="F:scavenger receptor activity"/>
    <property type="evidence" value="ECO:0007669"/>
    <property type="project" value="TreeGrafter"/>
</dbReference>
<dbReference type="PANTHER" id="PTHR11923:SF51">
    <property type="entry name" value="LYSOSOME MEMBRANE PROTEIN 2"/>
    <property type="match status" value="1"/>
</dbReference>
<evidence type="ECO:0000256" key="3">
    <source>
        <dbReference type="ARBA" id="ARBA00022475"/>
    </source>
</evidence>